<keyword evidence="3" id="KW-1185">Reference proteome</keyword>
<dbReference type="GeneID" id="63862112"/>
<protein>
    <submittedName>
        <fullName evidence="2">Uncharacterized protein</fullName>
    </submittedName>
</protein>
<evidence type="ECO:0000313" key="2">
    <source>
        <dbReference type="EMBL" id="RAK77012.1"/>
    </source>
</evidence>
<evidence type="ECO:0000256" key="1">
    <source>
        <dbReference type="SAM" id="MobiDB-lite"/>
    </source>
</evidence>
<dbReference type="RefSeq" id="XP_040801022.1">
    <property type="nucleotide sequence ID" value="XM_040944779.1"/>
</dbReference>
<organism evidence="2 3">
    <name type="scientific">Aspergillus fijiensis CBS 313.89</name>
    <dbReference type="NCBI Taxonomy" id="1448319"/>
    <lineage>
        <taxon>Eukaryota</taxon>
        <taxon>Fungi</taxon>
        <taxon>Dikarya</taxon>
        <taxon>Ascomycota</taxon>
        <taxon>Pezizomycotina</taxon>
        <taxon>Eurotiomycetes</taxon>
        <taxon>Eurotiomycetidae</taxon>
        <taxon>Eurotiales</taxon>
        <taxon>Aspergillaceae</taxon>
        <taxon>Aspergillus</taxon>
    </lineage>
</organism>
<accession>A0A8G1VY93</accession>
<feature type="region of interest" description="Disordered" evidence="1">
    <location>
        <begin position="51"/>
        <end position="73"/>
    </location>
</feature>
<dbReference type="AlphaFoldDB" id="A0A8G1VY93"/>
<dbReference type="Proteomes" id="UP000249789">
    <property type="component" value="Unassembled WGS sequence"/>
</dbReference>
<dbReference type="VEuPathDB" id="FungiDB:BO72DRAFT_448400"/>
<reference evidence="2 3" key="1">
    <citation type="submission" date="2018-02" db="EMBL/GenBank/DDBJ databases">
        <title>The genomes of Aspergillus section Nigri reveals drivers in fungal speciation.</title>
        <authorList>
            <consortium name="DOE Joint Genome Institute"/>
            <person name="Vesth T.C."/>
            <person name="Nybo J."/>
            <person name="Theobald S."/>
            <person name="Brandl J."/>
            <person name="Frisvad J.C."/>
            <person name="Nielsen K.F."/>
            <person name="Lyhne E.K."/>
            <person name="Kogle M.E."/>
            <person name="Kuo A."/>
            <person name="Riley R."/>
            <person name="Clum A."/>
            <person name="Nolan M."/>
            <person name="Lipzen A."/>
            <person name="Salamov A."/>
            <person name="Henrissat B."/>
            <person name="Wiebenga A."/>
            <person name="De vries R.P."/>
            <person name="Grigoriev I.V."/>
            <person name="Mortensen U.H."/>
            <person name="Andersen M.R."/>
            <person name="Baker S.E."/>
        </authorList>
    </citation>
    <scope>NUCLEOTIDE SEQUENCE [LARGE SCALE GENOMIC DNA]</scope>
    <source>
        <strain evidence="2 3">CBS 313.89</strain>
    </source>
</reference>
<dbReference type="EMBL" id="KZ824645">
    <property type="protein sequence ID" value="RAK77012.1"/>
    <property type="molecule type" value="Genomic_DNA"/>
</dbReference>
<name>A0A8G1VY93_9EURO</name>
<sequence length="73" mass="8030">MGRLLQRGSMITASSNYPLHRELDLAHGTGRVRTVGRETKTVEIAVFESPSRTSCKDSGATDIDHKPVIGRHQ</sequence>
<proteinExistence type="predicted"/>
<evidence type="ECO:0000313" key="3">
    <source>
        <dbReference type="Proteomes" id="UP000249789"/>
    </source>
</evidence>
<gene>
    <name evidence="2" type="ORF">BO72DRAFT_448400</name>
</gene>